<keyword evidence="3 5" id="KW-0687">Ribonucleoprotein</keyword>
<reference evidence="7" key="1">
    <citation type="submission" date="2016-11" db="EMBL/GenBank/DDBJ databases">
        <authorList>
            <person name="Varghese N."/>
            <person name="Submissions S."/>
        </authorList>
    </citation>
    <scope>NUCLEOTIDE SEQUENCE [LARGE SCALE GENOMIC DNA]</scope>
    <source>
        <strain evidence="7">DSM 12395</strain>
    </source>
</reference>
<keyword evidence="2 5" id="KW-0689">Ribosomal protein</keyword>
<name>A0A1M5ALE9_9FIRM</name>
<dbReference type="GO" id="GO:0015934">
    <property type="term" value="C:large ribosomal subunit"/>
    <property type="evidence" value="ECO:0007669"/>
    <property type="project" value="InterPro"/>
</dbReference>
<evidence type="ECO:0000313" key="6">
    <source>
        <dbReference type="EMBL" id="SHF31091.1"/>
    </source>
</evidence>
<dbReference type="InterPro" id="IPR044957">
    <property type="entry name" value="Ribosomal_bL32_bact"/>
</dbReference>
<dbReference type="SUPFAM" id="SSF57829">
    <property type="entry name" value="Zn-binding ribosomal proteins"/>
    <property type="match status" value="1"/>
</dbReference>
<evidence type="ECO:0000256" key="3">
    <source>
        <dbReference type="ARBA" id="ARBA00023274"/>
    </source>
</evidence>
<dbReference type="OrthoDB" id="9812874at2"/>
<dbReference type="PANTHER" id="PTHR35534">
    <property type="entry name" value="50S RIBOSOMAL PROTEIN L32"/>
    <property type="match status" value="1"/>
</dbReference>
<evidence type="ECO:0000256" key="1">
    <source>
        <dbReference type="ARBA" id="ARBA00008560"/>
    </source>
</evidence>
<dbReference type="NCBIfam" id="TIGR01031">
    <property type="entry name" value="rpmF_bact"/>
    <property type="match status" value="1"/>
</dbReference>
<comment type="similarity">
    <text evidence="1 5">Belongs to the bacterial ribosomal protein bL32 family.</text>
</comment>
<evidence type="ECO:0000256" key="4">
    <source>
        <dbReference type="ARBA" id="ARBA00035178"/>
    </source>
</evidence>
<dbReference type="Pfam" id="PF01783">
    <property type="entry name" value="Ribosomal_L32p"/>
    <property type="match status" value="1"/>
</dbReference>
<dbReference type="STRING" id="1121429.SAMN02745133_02317"/>
<dbReference type="HAMAP" id="MF_00340">
    <property type="entry name" value="Ribosomal_bL32"/>
    <property type="match status" value="1"/>
</dbReference>
<proteinExistence type="inferred from homology"/>
<dbReference type="GO" id="GO:0003735">
    <property type="term" value="F:structural constituent of ribosome"/>
    <property type="evidence" value="ECO:0007669"/>
    <property type="project" value="InterPro"/>
</dbReference>
<keyword evidence="7" id="KW-1185">Reference proteome</keyword>
<dbReference type="Proteomes" id="UP000184148">
    <property type="component" value="Unassembled WGS sequence"/>
</dbReference>
<gene>
    <name evidence="5" type="primary">rpmF</name>
    <name evidence="6" type="ORF">SAMN02745133_02317</name>
</gene>
<dbReference type="PANTHER" id="PTHR35534:SF1">
    <property type="entry name" value="LARGE RIBOSOMAL SUBUNIT PROTEIN BL32"/>
    <property type="match status" value="1"/>
</dbReference>
<dbReference type="InterPro" id="IPR011332">
    <property type="entry name" value="Ribosomal_zn-bd"/>
</dbReference>
<organism evidence="6 7">
    <name type="scientific">Desulforamulus putei DSM 12395</name>
    <dbReference type="NCBI Taxonomy" id="1121429"/>
    <lineage>
        <taxon>Bacteria</taxon>
        <taxon>Bacillati</taxon>
        <taxon>Bacillota</taxon>
        <taxon>Clostridia</taxon>
        <taxon>Eubacteriales</taxon>
        <taxon>Peptococcaceae</taxon>
        <taxon>Desulforamulus</taxon>
    </lineage>
</organism>
<dbReference type="RefSeq" id="WP_073239549.1">
    <property type="nucleotide sequence ID" value="NZ_FQUY01000018.1"/>
</dbReference>
<evidence type="ECO:0000313" key="7">
    <source>
        <dbReference type="Proteomes" id="UP000184148"/>
    </source>
</evidence>
<protein>
    <recommendedName>
        <fullName evidence="4 5">Large ribosomal subunit protein bL32</fullName>
    </recommendedName>
</protein>
<dbReference type="EMBL" id="FQUY01000018">
    <property type="protein sequence ID" value="SHF31091.1"/>
    <property type="molecule type" value="Genomic_DNA"/>
</dbReference>
<evidence type="ECO:0000256" key="2">
    <source>
        <dbReference type="ARBA" id="ARBA00022980"/>
    </source>
</evidence>
<dbReference type="AlphaFoldDB" id="A0A1M5ALE9"/>
<dbReference type="InterPro" id="IPR002677">
    <property type="entry name" value="Ribosomal_bL32"/>
</dbReference>
<evidence type="ECO:0000256" key="5">
    <source>
        <dbReference type="HAMAP-Rule" id="MF_00340"/>
    </source>
</evidence>
<sequence>MGVPKRKLAKHRGRQRRAMNMKLEAPSLVACPQCHALIQPHHLCPECGYYKNREVVAAANK</sequence>
<dbReference type="GO" id="GO:0006412">
    <property type="term" value="P:translation"/>
    <property type="evidence" value="ECO:0007669"/>
    <property type="project" value="UniProtKB-UniRule"/>
</dbReference>
<accession>A0A1M5ALE9</accession>